<organism evidence="1 2">
    <name type="scientific">Bathymodiolus azoricus thioautotrophic gill symbiont</name>
    <dbReference type="NCBI Taxonomy" id="235205"/>
    <lineage>
        <taxon>Bacteria</taxon>
        <taxon>Pseudomonadati</taxon>
        <taxon>Pseudomonadota</taxon>
        <taxon>Gammaproteobacteria</taxon>
        <taxon>sulfur-oxidizing symbionts</taxon>
    </lineage>
</organism>
<dbReference type="EMBL" id="CAESAP020000394">
    <property type="protein sequence ID" value="CAB5507529.1"/>
    <property type="molecule type" value="Genomic_DNA"/>
</dbReference>
<evidence type="ECO:0000313" key="2">
    <source>
        <dbReference type="Proteomes" id="UP000635628"/>
    </source>
</evidence>
<evidence type="ECO:0000313" key="1">
    <source>
        <dbReference type="EMBL" id="CAB5507529.1"/>
    </source>
</evidence>
<accession>A0ACA8ZTC2</accession>
<keyword evidence="2" id="KW-1185">Reference proteome</keyword>
<protein>
    <submittedName>
        <fullName evidence="1">Uncharacterized protein</fullName>
    </submittedName>
</protein>
<gene>
    <name evidence="1" type="ORF">AZO1586R_2431</name>
</gene>
<name>A0ACA8ZTC2_9GAMM</name>
<proteinExistence type="predicted"/>
<comment type="caution">
    <text evidence="1">The sequence shown here is derived from an EMBL/GenBank/DDBJ whole genome shotgun (WGS) entry which is preliminary data.</text>
</comment>
<reference evidence="1" key="1">
    <citation type="submission" date="2020-05" db="EMBL/GenBank/DDBJ databases">
        <authorList>
            <person name="Petersen J."/>
            <person name="Sayavedra L."/>
        </authorList>
    </citation>
    <scope>NUCLEOTIDE SEQUENCE</scope>
    <source>
        <strain evidence="1">B azoricus SOX Menez Gwen</strain>
    </source>
</reference>
<dbReference type="Proteomes" id="UP000635628">
    <property type="component" value="Unassembled WGS sequence"/>
</dbReference>
<sequence>MAKNEAQTDIDLFNYLTNDKVFAENWKTKKIINTHIVEVLSTATKSNTGNNRGEPDLIYFNENKKILILIENKDQIKDHSGNNIKNNATAGIKHYLKFFLQDKLRTKSQPTQKYLADFRIIGIAFSGNIADEHNHLIDTFIIQGDKVKDISIKEFQNEGDYISLFENLDLELIANNISKSSGKINRMLRNIDSQKRPVLLSALMVCLYEKDNVRNDFKSNYQNYQTSTIINNIPTTINSILIAEGISQDKINVLNNELSFIKTDNDLNNSDILSEILEELENNVIPLFNKKTSYDIIGKFYEEFLRYAGIANVKKGIVLTPNHITTLFTQLIPIKANDKIFDACCGTGAFLISGMNALINIISRSDVADKTSRINNIKQNQLLGFEKSNTMYSLAISNMIFRGDGKSKIHNIDFFSNEAVSILETEKPTIGFMNPPYGGLDSSKNPTKKEIQFLEKMLDSVSRYGVIIAPQSVFFKDDIVRNRILTKHTLKAIINMPKELFQPNAATHTAIGIFETHLPHNNKAVIFYDLKDDGFVLSKNKGRTDIYNNWNAARNDLKEKLNTPTQYNDNVNLVYKQIHSGDKWILQAHQETDYSNLNNQAFIKDIKERVVFNIKTTLSILDKKLDKELDAISMMEILNNNGIFHEKERDIVALDVGNWIFFDLIDFFDMYAGKYYPKDTFVDGDVPLVSASDTNNGIMSWTNLEPVFSKNRLTIGKIGATTYYQSTDFVASTDVTILNPNFNINKFVGLFLVTIINQENTKWSYGRQIRLGDSQSLRVKLPTKNNQPDWQFMEDYIKSLPYSKSL</sequence>